<feature type="non-terminal residue" evidence="1">
    <location>
        <position position="67"/>
    </location>
</feature>
<proteinExistence type="predicted"/>
<reference evidence="1" key="1">
    <citation type="submission" date="2021-06" db="EMBL/GenBank/DDBJ databases">
        <authorList>
            <person name="Kallberg Y."/>
            <person name="Tangrot J."/>
            <person name="Rosling A."/>
        </authorList>
    </citation>
    <scope>NUCLEOTIDE SEQUENCE</scope>
    <source>
        <strain evidence="1">MA461A</strain>
    </source>
</reference>
<evidence type="ECO:0000313" key="1">
    <source>
        <dbReference type="EMBL" id="CAG8846487.1"/>
    </source>
</evidence>
<dbReference type="EMBL" id="CAJVQC010151513">
    <property type="protein sequence ID" value="CAG8846487.1"/>
    <property type="molecule type" value="Genomic_DNA"/>
</dbReference>
<dbReference type="Proteomes" id="UP000789920">
    <property type="component" value="Unassembled WGS sequence"/>
</dbReference>
<name>A0ACA9SRY8_9GLOM</name>
<comment type="caution">
    <text evidence="1">The sequence shown here is derived from an EMBL/GenBank/DDBJ whole genome shotgun (WGS) entry which is preliminary data.</text>
</comment>
<feature type="non-terminal residue" evidence="1">
    <location>
        <position position="1"/>
    </location>
</feature>
<sequence length="67" mass="7728">HILMEHEQNVYTPNGGNHNGQYVQNHLNDDKIEPDTPSTKQTKTEEITLQNGKFIRNCQIPSDLLRN</sequence>
<keyword evidence="2" id="KW-1185">Reference proteome</keyword>
<protein>
    <submittedName>
        <fullName evidence="1">10920_t:CDS:1</fullName>
    </submittedName>
</protein>
<accession>A0ACA9SRY8</accession>
<organism evidence="1 2">
    <name type="scientific">Racocetra persica</name>
    <dbReference type="NCBI Taxonomy" id="160502"/>
    <lineage>
        <taxon>Eukaryota</taxon>
        <taxon>Fungi</taxon>
        <taxon>Fungi incertae sedis</taxon>
        <taxon>Mucoromycota</taxon>
        <taxon>Glomeromycotina</taxon>
        <taxon>Glomeromycetes</taxon>
        <taxon>Diversisporales</taxon>
        <taxon>Gigasporaceae</taxon>
        <taxon>Racocetra</taxon>
    </lineage>
</organism>
<gene>
    <name evidence="1" type="ORF">RPERSI_LOCUS34168</name>
</gene>
<evidence type="ECO:0000313" key="2">
    <source>
        <dbReference type="Proteomes" id="UP000789920"/>
    </source>
</evidence>